<gene>
    <name evidence="1" type="ORF">C7H83_01905</name>
</gene>
<accession>A0A3G5FG60</accession>
<evidence type="ECO:0000313" key="2">
    <source>
        <dbReference type="Proteomes" id="UP000280475"/>
    </source>
</evidence>
<name>A0A3G5FG60_TETHA</name>
<dbReference type="RefSeq" id="WP_103891906.1">
    <property type="nucleotide sequence ID" value="NZ_CP027768.1"/>
</dbReference>
<protein>
    <recommendedName>
        <fullName evidence="3">Pentapeptide repeat-containing protein</fullName>
    </recommendedName>
</protein>
<dbReference type="SUPFAM" id="SSF141571">
    <property type="entry name" value="Pentapeptide repeat-like"/>
    <property type="match status" value="1"/>
</dbReference>
<evidence type="ECO:0008006" key="3">
    <source>
        <dbReference type="Google" id="ProtNLM"/>
    </source>
</evidence>
<dbReference type="EMBL" id="CP027768">
    <property type="protein sequence ID" value="AYW49323.1"/>
    <property type="molecule type" value="Genomic_DNA"/>
</dbReference>
<reference evidence="1 2" key="1">
    <citation type="journal article" date="2012" name="Int. J. Syst. Evol. Microbiol.">
        <title>Characterization of Tetragenococcus strains from sugar thick juice reveals a novel species, Tetragenococcus osmophilus sp. nov., and divides Tetragenococcus halophilus into two subspecies, T. halophilus subsp. halophilus subsp. nov. and T. halophilus subsp. flandriensis subsp. nov.</title>
        <authorList>
            <person name="Juste A."/>
            <person name="Van Trappen S."/>
            <person name="Verreth C."/>
            <person name="Cleenwerck I."/>
            <person name="De Vos P."/>
            <person name="Lievens B."/>
            <person name="Willems K.A."/>
        </authorList>
    </citation>
    <scope>NUCLEOTIDE SEQUENCE [LARGE SCALE GENOMIC DNA]</scope>
    <source>
        <strain evidence="1 2">LMG 26042</strain>
    </source>
</reference>
<dbReference type="PANTHER" id="PTHR42999:SF1">
    <property type="entry name" value="PENTAPEPTIDE REPEAT-CONTAINING PROTEIN"/>
    <property type="match status" value="1"/>
</dbReference>
<dbReference type="Proteomes" id="UP000280475">
    <property type="component" value="Chromosome"/>
</dbReference>
<evidence type="ECO:0000313" key="1">
    <source>
        <dbReference type="EMBL" id="AYW49323.1"/>
    </source>
</evidence>
<dbReference type="InterPro" id="IPR052949">
    <property type="entry name" value="PA_immunity-related"/>
</dbReference>
<dbReference type="InterPro" id="IPR001646">
    <property type="entry name" value="5peptide_repeat"/>
</dbReference>
<dbReference type="PANTHER" id="PTHR42999">
    <property type="entry name" value="ANTIBIOTIC RESISTANCE PROTEIN MCBG"/>
    <property type="match status" value="1"/>
</dbReference>
<dbReference type="AlphaFoldDB" id="A0A3G5FG60"/>
<organism evidence="1 2">
    <name type="scientific">Tetragenococcus halophilus</name>
    <name type="common">Pediococcus halophilus</name>
    <dbReference type="NCBI Taxonomy" id="51669"/>
    <lineage>
        <taxon>Bacteria</taxon>
        <taxon>Bacillati</taxon>
        <taxon>Bacillota</taxon>
        <taxon>Bacilli</taxon>
        <taxon>Lactobacillales</taxon>
        <taxon>Enterococcaceae</taxon>
        <taxon>Tetragenococcus</taxon>
    </lineage>
</organism>
<proteinExistence type="predicted"/>
<dbReference type="Gene3D" id="2.160.20.80">
    <property type="entry name" value="E3 ubiquitin-protein ligase SopA"/>
    <property type="match status" value="1"/>
</dbReference>
<dbReference type="Pfam" id="PF13599">
    <property type="entry name" value="Pentapeptide_4"/>
    <property type="match status" value="1"/>
</dbReference>
<sequence>MSKTNPKVPLSPKLPALTTGKFFLEDEILVSGIKAENKNQSYVSAKNIVLRESELKHFIMQNTQLERFECSNVIFDHCDFSNLSWLGASFHQVIFRQCKLVGTNFAESYLRDCVFDDCLINFASFSYTKLNTVSFNYCALNEAEFNEVKWKNLTIQNNQLTRSSWFFTNLAGLDLSTNSFENIALSQELLKGLKVNQEQAITIARGLGLVIE</sequence>